<evidence type="ECO:0000256" key="2">
    <source>
        <dbReference type="ARBA" id="ARBA00022448"/>
    </source>
</evidence>
<evidence type="ECO:0000256" key="6">
    <source>
        <dbReference type="SAM" id="MobiDB-lite"/>
    </source>
</evidence>
<reference evidence="11" key="2">
    <citation type="journal article" date="2016" name="Genome Announc.">
        <title>Genome sequence of Ustilaginoidea virens IPU010, a rice pathogenic fungus causing false smut.</title>
        <authorList>
            <person name="Kumagai T."/>
            <person name="Ishii T."/>
            <person name="Terai G."/>
            <person name="Umemura M."/>
            <person name="Machida M."/>
            <person name="Asai K."/>
        </authorList>
    </citation>
    <scope>NUCLEOTIDE SEQUENCE [LARGE SCALE GENOMIC DNA]</scope>
    <source>
        <strain evidence="11">IPU010</strain>
    </source>
</reference>
<dbReference type="Proteomes" id="UP000054053">
    <property type="component" value="Unassembled WGS sequence"/>
</dbReference>
<evidence type="ECO:0000313" key="11">
    <source>
        <dbReference type="Proteomes" id="UP000054053"/>
    </source>
</evidence>
<protein>
    <submittedName>
        <fullName evidence="8">Uncharacterized protein</fullName>
    </submittedName>
</protein>
<evidence type="ECO:0000256" key="4">
    <source>
        <dbReference type="ARBA" id="ARBA00022989"/>
    </source>
</evidence>
<feature type="compositionally biased region" description="Polar residues" evidence="6">
    <location>
        <begin position="1"/>
        <end position="10"/>
    </location>
</feature>
<dbReference type="AlphaFoldDB" id="A0A063BRX3"/>
<feature type="region of interest" description="Disordered" evidence="6">
    <location>
        <begin position="625"/>
        <end position="644"/>
    </location>
</feature>
<evidence type="ECO:0000313" key="10">
    <source>
        <dbReference type="Proteomes" id="UP000027002"/>
    </source>
</evidence>
<dbReference type="Proteomes" id="UP000027002">
    <property type="component" value="Chromosome 3"/>
</dbReference>
<evidence type="ECO:0000313" key="9">
    <source>
        <dbReference type="EMBL" id="QUC19662.1"/>
    </source>
</evidence>
<dbReference type="Gene3D" id="1.20.1250.20">
    <property type="entry name" value="MFS general substrate transporter like domains"/>
    <property type="match status" value="1"/>
</dbReference>
<reference evidence="9" key="3">
    <citation type="submission" date="2020-03" db="EMBL/GenBank/DDBJ databases">
        <title>A mixture of massive structural variations and highly conserved coding sequences in Ustilaginoidea virens genome.</title>
        <authorList>
            <person name="Zhang K."/>
            <person name="Zhao Z."/>
            <person name="Zhang Z."/>
            <person name="Li Y."/>
            <person name="Hsiang T."/>
            <person name="Sun W."/>
        </authorList>
    </citation>
    <scope>NUCLEOTIDE SEQUENCE</scope>
    <source>
        <strain evidence="9">UV-8b</strain>
    </source>
</reference>
<feature type="transmembrane region" description="Helical" evidence="7">
    <location>
        <begin position="128"/>
        <end position="149"/>
    </location>
</feature>
<feature type="transmembrane region" description="Helical" evidence="7">
    <location>
        <begin position="342"/>
        <end position="367"/>
    </location>
</feature>
<dbReference type="InterPro" id="IPR036259">
    <property type="entry name" value="MFS_trans_sf"/>
</dbReference>
<dbReference type="OrthoDB" id="28755at2759"/>
<feature type="transmembrane region" description="Helical" evidence="7">
    <location>
        <begin position="256"/>
        <end position="273"/>
    </location>
</feature>
<comment type="subcellular location">
    <subcellularLocation>
        <location evidence="1">Membrane</location>
        <topology evidence="1">Multi-pass membrane protein</topology>
    </subcellularLocation>
</comment>
<feature type="transmembrane region" description="Helical" evidence="7">
    <location>
        <begin position="598"/>
        <end position="617"/>
    </location>
</feature>
<dbReference type="EMBL" id="BBTG02000002">
    <property type="protein sequence ID" value="GAO13865.1"/>
    <property type="molecule type" value="Genomic_DNA"/>
</dbReference>
<dbReference type="GeneID" id="66064681"/>
<evidence type="ECO:0000313" key="8">
    <source>
        <dbReference type="EMBL" id="GAO13865.1"/>
    </source>
</evidence>
<keyword evidence="2" id="KW-0813">Transport</keyword>
<dbReference type="Pfam" id="PF13347">
    <property type="entry name" value="MFS_2"/>
    <property type="match status" value="1"/>
</dbReference>
<dbReference type="PANTHER" id="PTHR19432:SF35">
    <property type="entry name" value="SOLUTE CARRIER FAMILY 45 MEMBER 3 ISOFORM X1"/>
    <property type="match status" value="1"/>
</dbReference>
<feature type="compositionally biased region" description="Low complexity" evidence="6">
    <location>
        <begin position="525"/>
        <end position="537"/>
    </location>
</feature>
<name>A0A063BRX3_USTVR</name>
<dbReference type="EMBL" id="CP072755">
    <property type="protein sequence ID" value="QUC19662.1"/>
    <property type="molecule type" value="Genomic_DNA"/>
</dbReference>
<evidence type="ECO:0000256" key="5">
    <source>
        <dbReference type="ARBA" id="ARBA00023136"/>
    </source>
</evidence>
<feature type="region of interest" description="Disordered" evidence="6">
    <location>
        <begin position="1"/>
        <end position="82"/>
    </location>
</feature>
<dbReference type="HOGENOM" id="CLU_018303_1_1_1"/>
<keyword evidence="10" id="KW-1185">Reference proteome</keyword>
<reference evidence="8" key="1">
    <citation type="journal article" date="2016" name="Genome Announc.">
        <title>Genome Sequence of Ustilaginoidea virens IPU010, a Rice Pathogenic Fungus Causing False Smut.</title>
        <authorList>
            <person name="Kumagai T."/>
            <person name="Ishii T."/>
            <person name="Terai G."/>
            <person name="Umemura M."/>
            <person name="Machida M."/>
            <person name="Asai K."/>
        </authorList>
    </citation>
    <scope>NUCLEOTIDE SEQUENCE [LARGE SCALE GENOMIC DNA]</scope>
    <source>
        <strain evidence="8">IPU010</strain>
    </source>
</reference>
<proteinExistence type="predicted"/>
<feature type="region of interest" description="Disordered" evidence="6">
    <location>
        <begin position="512"/>
        <end position="548"/>
    </location>
</feature>
<feature type="transmembrane region" description="Helical" evidence="7">
    <location>
        <begin position="199"/>
        <end position="220"/>
    </location>
</feature>
<feature type="transmembrane region" description="Helical" evidence="7">
    <location>
        <begin position="455"/>
        <end position="480"/>
    </location>
</feature>
<keyword evidence="5 7" id="KW-0472">Membrane</keyword>
<evidence type="ECO:0000256" key="7">
    <source>
        <dbReference type="SAM" id="Phobius"/>
    </source>
</evidence>
<feature type="transmembrane region" description="Helical" evidence="7">
    <location>
        <begin position="279"/>
        <end position="301"/>
    </location>
</feature>
<keyword evidence="4 7" id="KW-1133">Transmembrane helix</keyword>
<dbReference type="GO" id="GO:0008506">
    <property type="term" value="F:sucrose:proton symporter activity"/>
    <property type="evidence" value="ECO:0007669"/>
    <property type="project" value="TreeGrafter"/>
</dbReference>
<dbReference type="RefSeq" id="XP_042997335.1">
    <property type="nucleotide sequence ID" value="XM_043141401.1"/>
</dbReference>
<sequence length="644" mass="68231">MAGSPGNSPLDSPDGRAAEQAPPGQTPAKLPGSPRSGPRPAAQQISSRADESSPLLSGDESDAHAAPRRRRQHLPAPPAADASQETKGMWYMLALTVGIAGLQVAWSVELSNGSPYLLSLGLSKSLMALVWIAGPLTGTLVVPYVGILSDNCRLGWGKRRPFMVGGTVATVAGLLFLAWTREIVGGALGLLLGADPESAGVRVAVIVSAVVGIYLLDIAINTVQAAIRAFIVDCAPAHQQEEANSMASRVTGFGNILGYLAGYVHLPTYLWFLGGNNQFKILCAIASIGLAVTVALSAALVRERDPRADGSRARKTPGIFAFFSSILTSIKRLPPQTMRVCQVQFCAWVGFFPLLFYTSSYVGEIYVQPWLRENPRMPPEELDAVYERATRVGTFALLVNAVVSLLTNVFLPFFIAPTFDSQPAPADKRGVLGRWRLDCLRIPGLTLKRAWLGSLFLFAGCMFCTVLVTSVAAATVLIGLTGITWAMTLWAPWAVISAEISRRDVAARAKKLRDMTPSRGRAPQASAVAAASSSSSSGNSQDLDVEGAAAEQETDQAGVILGIHNMAIAVPQMIATLGSSVVFKLVQKPRGTPGDRSFAIVMALGGIFVLASCIFAMRISDDAGSAKQGVEDEAQGRGLLSDRD</sequence>
<feature type="transmembrane region" description="Helical" evidence="7">
    <location>
        <begin position="161"/>
        <end position="179"/>
    </location>
</feature>
<evidence type="ECO:0000256" key="3">
    <source>
        <dbReference type="ARBA" id="ARBA00022692"/>
    </source>
</evidence>
<evidence type="ECO:0000256" key="1">
    <source>
        <dbReference type="ARBA" id="ARBA00004141"/>
    </source>
</evidence>
<dbReference type="KEGG" id="uvi:66064681"/>
<organism evidence="8 11">
    <name type="scientific">Ustilaginoidea virens</name>
    <name type="common">Rice false smut fungus</name>
    <name type="synonym">Villosiclava virens</name>
    <dbReference type="NCBI Taxonomy" id="1159556"/>
    <lineage>
        <taxon>Eukaryota</taxon>
        <taxon>Fungi</taxon>
        <taxon>Dikarya</taxon>
        <taxon>Ascomycota</taxon>
        <taxon>Pezizomycotina</taxon>
        <taxon>Sordariomycetes</taxon>
        <taxon>Hypocreomycetidae</taxon>
        <taxon>Hypocreales</taxon>
        <taxon>Clavicipitaceae</taxon>
        <taxon>Ustilaginoidea</taxon>
    </lineage>
</organism>
<feature type="transmembrane region" description="Helical" evidence="7">
    <location>
        <begin position="395"/>
        <end position="415"/>
    </location>
</feature>
<dbReference type="SUPFAM" id="SSF103473">
    <property type="entry name" value="MFS general substrate transporter"/>
    <property type="match status" value="1"/>
</dbReference>
<gene>
    <name evidence="9" type="ORF">UV8b_03903</name>
    <name evidence="8" type="ORF">UVI_02004170</name>
</gene>
<keyword evidence="3 7" id="KW-0812">Transmembrane</keyword>
<feature type="transmembrane region" description="Helical" evidence="7">
    <location>
        <begin position="90"/>
        <end position="108"/>
    </location>
</feature>
<dbReference type="GO" id="GO:0005886">
    <property type="term" value="C:plasma membrane"/>
    <property type="evidence" value="ECO:0007669"/>
    <property type="project" value="TreeGrafter"/>
</dbReference>
<accession>A0A063BRX3</accession>
<dbReference type="PANTHER" id="PTHR19432">
    <property type="entry name" value="SUGAR TRANSPORTER"/>
    <property type="match status" value="1"/>
</dbReference>